<evidence type="ECO:0000313" key="1">
    <source>
        <dbReference type="EMBL" id="MBT9432609.1"/>
    </source>
</evidence>
<dbReference type="EMBL" id="JAFJYC010000001">
    <property type="protein sequence ID" value="MBT9432609.1"/>
    <property type="molecule type" value="Genomic_DNA"/>
</dbReference>
<evidence type="ECO:0000313" key="2">
    <source>
        <dbReference type="Proteomes" id="UP000811282"/>
    </source>
</evidence>
<keyword evidence="2" id="KW-1185">Reference proteome</keyword>
<dbReference type="InterPro" id="IPR050708">
    <property type="entry name" value="T6SS_VgrG/RHS"/>
</dbReference>
<gene>
    <name evidence="1" type="ORF">JZM24_11625</name>
</gene>
<dbReference type="Gene3D" id="2.180.10.10">
    <property type="entry name" value="RHS repeat-associated core"/>
    <property type="match status" value="1"/>
</dbReference>
<dbReference type="Proteomes" id="UP000811282">
    <property type="component" value="Unassembled WGS sequence"/>
</dbReference>
<organism evidence="1 2">
    <name type="scientific">Candidatus Sodalis endolongispinus</name>
    <dbReference type="NCBI Taxonomy" id="2812662"/>
    <lineage>
        <taxon>Bacteria</taxon>
        <taxon>Pseudomonadati</taxon>
        <taxon>Pseudomonadota</taxon>
        <taxon>Gammaproteobacteria</taxon>
        <taxon>Enterobacterales</taxon>
        <taxon>Bruguierivoracaceae</taxon>
        <taxon>Sodalis</taxon>
    </lineage>
</organism>
<proteinExistence type="predicted"/>
<evidence type="ECO:0008006" key="3">
    <source>
        <dbReference type="Google" id="ProtNLM"/>
    </source>
</evidence>
<dbReference type="PANTHER" id="PTHR32305">
    <property type="match status" value="1"/>
</dbReference>
<dbReference type="RefSeq" id="WP_215669737.1">
    <property type="nucleotide sequence ID" value="NZ_JAFJYC010000001.1"/>
</dbReference>
<accession>A0ABS5YC65</accession>
<protein>
    <recommendedName>
        <fullName evidence="3">Rhs family protein</fullName>
    </recommendedName>
</protein>
<comment type="caution">
    <text evidence="1">The sequence shown here is derived from an EMBL/GenBank/DDBJ whole genome shotgun (WGS) entry which is preliminary data.</text>
</comment>
<dbReference type="PANTHER" id="PTHR32305:SF15">
    <property type="entry name" value="PROTEIN RHSA-RELATED"/>
    <property type="match status" value="1"/>
</dbReference>
<reference evidence="1 2" key="1">
    <citation type="journal article" date="2021" name="Genome Biol. Evol.">
        <title>The evolution of interdependence in a four-way mealybug symbiosis.</title>
        <authorList>
            <person name="Garber A.I."/>
            <person name="Kupper M."/>
            <person name="Laetsch D.R."/>
            <person name="Weldon S.R."/>
            <person name="Ladinsky M.S."/>
            <person name="Bjorkman P.J."/>
            <person name="McCutcheon J.P."/>
        </authorList>
    </citation>
    <scope>NUCLEOTIDE SEQUENCE [LARGE SCALE GENOMIC DNA]</scope>
    <source>
        <strain evidence="1">SOD</strain>
    </source>
</reference>
<name>A0ABS5YC65_9GAMM</name>
<sequence>MPTAILRNFFHPTRHSWTRQSWEGGYRVCQYDNATGYLQECVEFRTDGTRPDAGKGTAVSRVALRYNPQGQRLQESIFGPQDKKLYEVNFHYSIAGRLLSVRDSEDAHLRYRYNAAVRLDYVRDNHMEIRFDYDHFDRLARRQVRLPGQENLSTQWLYDGFNRPVNLIITRQGVAQAPMELIISQQFNSLDQIVKRTLRHRRDGRTLRRNESYVYNARGCLTACRYAGDQPLLATVDGRFEHVIAETFAWDGLNNLTEATVSYAQPTLSGYPSEQTIRYDYDNPDYPTLRTRIQYGGADARCVELVYDPDGRLIFDGHRLHYKYDPLGRLHSVKADGHPETIYRYDALNRLQGQSGEGPTSLRFYHGHRLAHMLFSGPGKPQEGIDRVSYVHAAGLAAVKTRSAATLTVALTATDLLGSLLQYDSRPPLHYLAWGAVR</sequence>